<dbReference type="InterPro" id="IPR000700">
    <property type="entry name" value="PAS-assoc_C"/>
</dbReference>
<dbReference type="InterPro" id="IPR052155">
    <property type="entry name" value="Biofilm_reg_signaling"/>
</dbReference>
<feature type="domain" description="PAC" evidence="2">
    <location>
        <begin position="226"/>
        <end position="277"/>
    </location>
</feature>
<keyword evidence="6" id="KW-1185">Reference proteome</keyword>
<evidence type="ECO:0000313" key="6">
    <source>
        <dbReference type="Proteomes" id="UP001304125"/>
    </source>
</evidence>
<dbReference type="PROSITE" id="PS50887">
    <property type="entry name" value="GGDEF"/>
    <property type="match status" value="1"/>
</dbReference>
<dbReference type="RefSeq" id="WP_313500697.1">
    <property type="nucleotide sequence ID" value="NZ_CP134879.1"/>
</dbReference>
<dbReference type="SMART" id="SM00052">
    <property type="entry name" value="EAL"/>
    <property type="match status" value="1"/>
</dbReference>
<evidence type="ECO:0000259" key="2">
    <source>
        <dbReference type="PROSITE" id="PS50113"/>
    </source>
</evidence>
<sequence length="711" mass="77130">MSETENGSALQGVDDPAARVAQLEMILQLAPVGIGLVDSVGRTSMTNGALHRMLGYTPEEFATLSWSDYTHPDDIPVNLELSRRLAAGEIDSFEMEKRFRRKDGGWIWVALTVSLVRQADGSPAYEIGIAMDITERKRLVSDLRAAEERYRVLVERVPAVVYSAAPGAFGRWHYVSPQIETMLGFTAQEWMSDPGLWWRQVDPAAREGLIAGEHLMLADGSSTERRSDTYRMFRRDGSSLWVRDDAVVLYDHAGTPTIQGVLVDVSQEKDLEAQLGHDAYHDSLTGLPNRSRFRESVDEALAAPTREGRGTVVLFVDLDNFKTVNDSFGHATGDEVIIAAAGRIRSCARERDVAARLGGDEFGLVLRDATVEEASALADRILDSLHGAPIAFSGGTVIVGASIGIAVACADETAGTLLRNADLAMYQAKARGRGRHAVYEPSMHEGAVEQFRLAEALQLAVATGAITLEFQPIVELHSGATAGIEALARWHDPELGTVPPSIFIPVAEQAGLIHELGRQVLVRACAELAQWRERTGGDAYAAVNVSPLQLEDDTFPDFAMTVLRDQGLEPRDLVLEVTEGLLLEERSRTTLGALRSHGVRVAIDDFGTGYSSLNRLRQLPVDMIKIDQAFVSPVGSDEGDGAFLRAIIGLAQTLHLTIVAEGIETPHQLDELKATSCSFGQGYLLARPGPITAIPVTLNRSSPLTVEDGSQ</sequence>
<dbReference type="Proteomes" id="UP001304125">
    <property type="component" value="Chromosome"/>
</dbReference>
<dbReference type="PROSITE" id="PS50113">
    <property type="entry name" value="PAC"/>
    <property type="match status" value="2"/>
</dbReference>
<dbReference type="SMART" id="SM00091">
    <property type="entry name" value="PAS"/>
    <property type="match status" value="2"/>
</dbReference>
<reference evidence="5 6" key="1">
    <citation type="submission" date="2023-09" db="EMBL/GenBank/DDBJ databases">
        <title>Demequina sp. a novel bacteria isolated from Capsicum annuum.</title>
        <authorList>
            <person name="Humaira Z."/>
            <person name="Lee J."/>
            <person name="Cho D."/>
        </authorList>
    </citation>
    <scope>NUCLEOTIDE SEQUENCE [LARGE SCALE GENOMIC DNA]</scope>
    <source>
        <strain evidence="5 6">OYTSA14</strain>
    </source>
</reference>
<dbReference type="InterPro" id="IPR035919">
    <property type="entry name" value="EAL_sf"/>
</dbReference>
<dbReference type="FunFam" id="3.30.70.270:FF:000001">
    <property type="entry name" value="Diguanylate cyclase domain protein"/>
    <property type="match status" value="1"/>
</dbReference>
<dbReference type="CDD" id="cd01949">
    <property type="entry name" value="GGDEF"/>
    <property type="match status" value="1"/>
</dbReference>
<organism evidence="5 6">
    <name type="scientific">Demequina capsici</name>
    <dbReference type="NCBI Taxonomy" id="3075620"/>
    <lineage>
        <taxon>Bacteria</taxon>
        <taxon>Bacillati</taxon>
        <taxon>Actinomycetota</taxon>
        <taxon>Actinomycetes</taxon>
        <taxon>Micrococcales</taxon>
        <taxon>Demequinaceae</taxon>
        <taxon>Demequina</taxon>
    </lineage>
</organism>
<dbReference type="Gene3D" id="3.20.20.450">
    <property type="entry name" value="EAL domain"/>
    <property type="match status" value="1"/>
</dbReference>
<dbReference type="Pfam" id="PF00990">
    <property type="entry name" value="GGDEF"/>
    <property type="match status" value="1"/>
</dbReference>
<dbReference type="SMART" id="SM00267">
    <property type="entry name" value="GGDEF"/>
    <property type="match status" value="1"/>
</dbReference>
<feature type="domain" description="GGDEF" evidence="4">
    <location>
        <begin position="309"/>
        <end position="441"/>
    </location>
</feature>
<evidence type="ECO:0000313" key="5">
    <source>
        <dbReference type="EMBL" id="WNM25559.1"/>
    </source>
</evidence>
<dbReference type="EMBL" id="CP134879">
    <property type="protein sequence ID" value="WNM25559.1"/>
    <property type="molecule type" value="Genomic_DNA"/>
</dbReference>
<dbReference type="InterPro" id="IPR001610">
    <property type="entry name" value="PAC"/>
</dbReference>
<dbReference type="AlphaFoldDB" id="A0AA96JEF5"/>
<evidence type="ECO:0000259" key="1">
    <source>
        <dbReference type="PROSITE" id="PS50112"/>
    </source>
</evidence>
<name>A0AA96JEF5_9MICO</name>
<evidence type="ECO:0000259" key="3">
    <source>
        <dbReference type="PROSITE" id="PS50883"/>
    </source>
</evidence>
<feature type="domain" description="EAL" evidence="3">
    <location>
        <begin position="450"/>
        <end position="702"/>
    </location>
</feature>
<dbReference type="NCBIfam" id="TIGR00229">
    <property type="entry name" value="sensory_box"/>
    <property type="match status" value="2"/>
</dbReference>
<dbReference type="SMART" id="SM00086">
    <property type="entry name" value="PAC"/>
    <property type="match status" value="2"/>
</dbReference>
<protein>
    <submittedName>
        <fullName evidence="5">EAL domain-containing protein</fullName>
    </submittedName>
</protein>
<dbReference type="InterPro" id="IPR029787">
    <property type="entry name" value="Nucleotide_cyclase"/>
</dbReference>
<proteinExistence type="predicted"/>
<gene>
    <name evidence="5" type="ORF">RN606_05280</name>
</gene>
<dbReference type="InterPro" id="IPR001633">
    <property type="entry name" value="EAL_dom"/>
</dbReference>
<dbReference type="InterPro" id="IPR035965">
    <property type="entry name" value="PAS-like_dom_sf"/>
</dbReference>
<dbReference type="PROSITE" id="PS50112">
    <property type="entry name" value="PAS"/>
    <property type="match status" value="1"/>
</dbReference>
<dbReference type="Gene3D" id="3.30.450.20">
    <property type="entry name" value="PAS domain"/>
    <property type="match status" value="2"/>
</dbReference>
<dbReference type="PANTHER" id="PTHR44757">
    <property type="entry name" value="DIGUANYLATE CYCLASE DGCP"/>
    <property type="match status" value="1"/>
</dbReference>
<dbReference type="SUPFAM" id="SSF55073">
    <property type="entry name" value="Nucleotide cyclase"/>
    <property type="match status" value="1"/>
</dbReference>
<dbReference type="SUPFAM" id="SSF141868">
    <property type="entry name" value="EAL domain-like"/>
    <property type="match status" value="1"/>
</dbReference>
<dbReference type="Pfam" id="PF08447">
    <property type="entry name" value="PAS_3"/>
    <property type="match status" value="2"/>
</dbReference>
<dbReference type="InterPro" id="IPR000160">
    <property type="entry name" value="GGDEF_dom"/>
</dbReference>
<dbReference type="Gene3D" id="3.30.70.270">
    <property type="match status" value="1"/>
</dbReference>
<evidence type="ECO:0000259" key="4">
    <source>
        <dbReference type="PROSITE" id="PS50887"/>
    </source>
</evidence>
<dbReference type="InterPro" id="IPR043128">
    <property type="entry name" value="Rev_trsase/Diguanyl_cyclase"/>
</dbReference>
<dbReference type="InterPro" id="IPR013655">
    <property type="entry name" value="PAS_fold_3"/>
</dbReference>
<accession>A0AA96JEF5</accession>
<dbReference type="PROSITE" id="PS50883">
    <property type="entry name" value="EAL"/>
    <property type="match status" value="1"/>
</dbReference>
<feature type="domain" description="PAS" evidence="1">
    <location>
        <begin position="19"/>
        <end position="89"/>
    </location>
</feature>
<dbReference type="SUPFAM" id="SSF55785">
    <property type="entry name" value="PYP-like sensor domain (PAS domain)"/>
    <property type="match status" value="2"/>
</dbReference>
<dbReference type="InterPro" id="IPR000014">
    <property type="entry name" value="PAS"/>
</dbReference>
<feature type="domain" description="PAC" evidence="2">
    <location>
        <begin position="93"/>
        <end position="145"/>
    </location>
</feature>
<dbReference type="PANTHER" id="PTHR44757:SF2">
    <property type="entry name" value="BIOFILM ARCHITECTURE MAINTENANCE PROTEIN MBAA"/>
    <property type="match status" value="1"/>
</dbReference>
<dbReference type="CDD" id="cd01948">
    <property type="entry name" value="EAL"/>
    <property type="match status" value="1"/>
</dbReference>
<dbReference type="CDD" id="cd00130">
    <property type="entry name" value="PAS"/>
    <property type="match status" value="2"/>
</dbReference>
<dbReference type="NCBIfam" id="TIGR00254">
    <property type="entry name" value="GGDEF"/>
    <property type="match status" value="1"/>
</dbReference>
<dbReference type="Pfam" id="PF00563">
    <property type="entry name" value="EAL"/>
    <property type="match status" value="1"/>
</dbReference>